<accession>A0ABN7A5H9</accession>
<evidence type="ECO:0000256" key="1">
    <source>
        <dbReference type="SAM" id="MobiDB-lite"/>
    </source>
</evidence>
<protein>
    <submittedName>
        <fullName evidence="2">Uncharacterized protein</fullName>
    </submittedName>
</protein>
<keyword evidence="3" id="KW-1185">Reference proteome</keyword>
<organism evidence="2 3">
    <name type="scientific">Nesidiocoris tenuis</name>
    <dbReference type="NCBI Taxonomy" id="355587"/>
    <lineage>
        <taxon>Eukaryota</taxon>
        <taxon>Metazoa</taxon>
        <taxon>Ecdysozoa</taxon>
        <taxon>Arthropoda</taxon>
        <taxon>Hexapoda</taxon>
        <taxon>Insecta</taxon>
        <taxon>Pterygota</taxon>
        <taxon>Neoptera</taxon>
        <taxon>Paraneoptera</taxon>
        <taxon>Hemiptera</taxon>
        <taxon>Heteroptera</taxon>
        <taxon>Panheteroptera</taxon>
        <taxon>Cimicomorpha</taxon>
        <taxon>Miridae</taxon>
        <taxon>Dicyphina</taxon>
        <taxon>Nesidiocoris</taxon>
    </lineage>
</organism>
<dbReference type="EMBL" id="AP028909">
    <property type="protein sequence ID" value="BES87401.1"/>
    <property type="molecule type" value="Genomic_DNA"/>
</dbReference>
<feature type="region of interest" description="Disordered" evidence="1">
    <location>
        <begin position="39"/>
        <end position="70"/>
    </location>
</feature>
<evidence type="ECO:0000313" key="3">
    <source>
        <dbReference type="Proteomes" id="UP001307889"/>
    </source>
</evidence>
<gene>
    <name evidence="2" type="ORF">NTJ_00207</name>
</gene>
<name>A0ABN7A5H9_9HEMI</name>
<dbReference type="Proteomes" id="UP001307889">
    <property type="component" value="Chromosome 1"/>
</dbReference>
<evidence type="ECO:0000313" key="2">
    <source>
        <dbReference type="EMBL" id="BES87401.1"/>
    </source>
</evidence>
<proteinExistence type="predicted"/>
<sequence length="83" mass="9670">MNTPTRSFLPNRLERAHTPVLRRLPWTWLQLDHQLLPCPPPNKESSPDLRQSRWQLPDAAHSPQGQWPRQMTPLTTLGFLIKA</sequence>
<reference evidence="2 3" key="1">
    <citation type="submission" date="2023-09" db="EMBL/GenBank/DDBJ databases">
        <title>Nesidiocoris tenuis whole genome shotgun sequence.</title>
        <authorList>
            <person name="Shibata T."/>
            <person name="Shimoda M."/>
            <person name="Kobayashi T."/>
            <person name="Uehara T."/>
        </authorList>
    </citation>
    <scope>NUCLEOTIDE SEQUENCE [LARGE SCALE GENOMIC DNA]</scope>
    <source>
        <strain evidence="2 3">Japan</strain>
    </source>
</reference>